<dbReference type="GO" id="GO:0140326">
    <property type="term" value="F:ATPase-coupled intramembrane lipid transporter activity"/>
    <property type="evidence" value="ECO:0007669"/>
    <property type="project" value="TreeGrafter"/>
</dbReference>
<evidence type="ECO:0000313" key="1">
    <source>
        <dbReference type="EMBL" id="CAL4245653.1"/>
    </source>
</evidence>
<dbReference type="Proteomes" id="UP001497623">
    <property type="component" value="Unassembled WGS sequence"/>
</dbReference>
<keyword evidence="2" id="KW-1185">Reference proteome</keyword>
<dbReference type="Gene3D" id="3.40.1110.10">
    <property type="entry name" value="Calcium-transporting ATPase, cytoplasmic domain N"/>
    <property type="match status" value="1"/>
</dbReference>
<accession>A0AAV2SUI6</accession>
<feature type="non-terminal residue" evidence="1">
    <location>
        <position position="198"/>
    </location>
</feature>
<dbReference type="PANTHER" id="PTHR24092">
    <property type="entry name" value="PROBABLE PHOSPHOLIPID-TRANSPORTING ATPASE"/>
    <property type="match status" value="1"/>
</dbReference>
<dbReference type="InterPro" id="IPR023299">
    <property type="entry name" value="ATPase_P-typ_cyto_dom_N"/>
</dbReference>
<gene>
    <name evidence="1" type="ORF">MNOR_LOCUS41077</name>
</gene>
<dbReference type="GO" id="GO:0005886">
    <property type="term" value="C:plasma membrane"/>
    <property type="evidence" value="ECO:0007669"/>
    <property type="project" value="TreeGrafter"/>
</dbReference>
<dbReference type="Pfam" id="PF13246">
    <property type="entry name" value="Cation_ATPase"/>
    <property type="match status" value="1"/>
</dbReference>
<dbReference type="SUPFAM" id="SSF81660">
    <property type="entry name" value="Metal cation-transporting ATPase, ATP-binding domain N"/>
    <property type="match status" value="1"/>
</dbReference>
<protein>
    <submittedName>
        <fullName evidence="1">Uncharacterized protein</fullName>
    </submittedName>
</protein>
<organism evidence="1 2">
    <name type="scientific">Meganyctiphanes norvegica</name>
    <name type="common">Northern krill</name>
    <name type="synonym">Thysanopoda norvegica</name>
    <dbReference type="NCBI Taxonomy" id="48144"/>
    <lineage>
        <taxon>Eukaryota</taxon>
        <taxon>Metazoa</taxon>
        <taxon>Ecdysozoa</taxon>
        <taxon>Arthropoda</taxon>
        <taxon>Crustacea</taxon>
        <taxon>Multicrustacea</taxon>
        <taxon>Malacostraca</taxon>
        <taxon>Eumalacostraca</taxon>
        <taxon>Eucarida</taxon>
        <taxon>Euphausiacea</taxon>
        <taxon>Euphausiidae</taxon>
        <taxon>Meganyctiphanes</taxon>
    </lineage>
</organism>
<comment type="caution">
    <text evidence="1">The sequence shown here is derived from an EMBL/GenBank/DDBJ whole genome shotgun (WGS) entry which is preliminary data.</text>
</comment>
<dbReference type="PANTHER" id="PTHR24092:SF175">
    <property type="entry name" value="PHOSPHOLIPID-TRANSPORTING ATPASE"/>
    <property type="match status" value="1"/>
</dbReference>
<dbReference type="EMBL" id="CAXKWB010140193">
    <property type="protein sequence ID" value="CAL4245653.1"/>
    <property type="molecule type" value="Genomic_DNA"/>
</dbReference>
<feature type="non-terminal residue" evidence="1">
    <location>
        <position position="1"/>
    </location>
</feature>
<dbReference type="AlphaFoldDB" id="A0AAV2SUI6"/>
<dbReference type="GO" id="GO:0045332">
    <property type="term" value="P:phospholipid translocation"/>
    <property type="evidence" value="ECO:0007669"/>
    <property type="project" value="TreeGrafter"/>
</dbReference>
<name>A0AAV2SUI6_MEGNR</name>
<evidence type="ECO:0000313" key="2">
    <source>
        <dbReference type="Proteomes" id="UP001497623"/>
    </source>
</evidence>
<reference evidence="1 2" key="1">
    <citation type="submission" date="2024-05" db="EMBL/GenBank/DDBJ databases">
        <authorList>
            <person name="Wallberg A."/>
        </authorList>
    </citation>
    <scope>NUCLEOTIDE SEQUENCE [LARGE SCALE GENOMIC DNA]</scope>
</reference>
<sequence length="198" mass="22101">VEYLFTDKTGTLTENSMYFRKCSIAGTQYRESENGLCIADEDTINEEQETLDITTNETNIQEEQKETFLLCLSLCHNVQVNLQKSSSSTRNNPGIDTDQAEVNSAVYQASSPDEKALVEAAARFGVVLKAQEGNRISLDVFGHERRYTQLQMLEFDADRKRMSVIVREEPSPAGSEVKSAHQGTLWLITKGAETSVIP</sequence>
<proteinExistence type="predicted"/>
<dbReference type="GO" id="GO:0000166">
    <property type="term" value="F:nucleotide binding"/>
    <property type="evidence" value="ECO:0007669"/>
    <property type="project" value="InterPro"/>
</dbReference>
<dbReference type="GO" id="GO:0005783">
    <property type="term" value="C:endoplasmic reticulum"/>
    <property type="evidence" value="ECO:0007669"/>
    <property type="project" value="TreeGrafter"/>
</dbReference>